<dbReference type="RefSeq" id="WP_209515669.1">
    <property type="nucleotide sequence ID" value="NZ_JAGIOH010000001.1"/>
</dbReference>
<keyword evidence="1" id="KW-0732">Signal</keyword>
<evidence type="ECO:0000256" key="1">
    <source>
        <dbReference type="SAM" id="SignalP"/>
    </source>
</evidence>
<name>A0ABS4Y5D0_9ACTN</name>
<evidence type="ECO:0000313" key="3">
    <source>
        <dbReference type="EMBL" id="MBP2403990.1"/>
    </source>
</evidence>
<dbReference type="PANTHER" id="PTHR46825:SF7">
    <property type="entry name" value="D-ALANYL-D-ALANINE CARBOXYPEPTIDASE"/>
    <property type="match status" value="1"/>
</dbReference>
<proteinExistence type="predicted"/>
<dbReference type="SUPFAM" id="SSF56601">
    <property type="entry name" value="beta-lactamase/transpeptidase-like"/>
    <property type="match status" value="1"/>
</dbReference>
<reference evidence="3 4" key="1">
    <citation type="submission" date="2021-03" db="EMBL/GenBank/DDBJ databases">
        <title>Sequencing the genomes of 1000 actinobacteria strains.</title>
        <authorList>
            <person name="Klenk H.-P."/>
        </authorList>
    </citation>
    <scope>NUCLEOTIDE SEQUENCE [LARGE SCALE GENOMIC DNA]</scope>
    <source>
        <strain evidence="3 4">DSM 41480</strain>
    </source>
</reference>
<dbReference type="Pfam" id="PF00144">
    <property type="entry name" value="Beta-lactamase"/>
    <property type="match status" value="1"/>
</dbReference>
<protein>
    <submittedName>
        <fullName evidence="3">D-alanyl-D-alanine carboxypeptidase</fullName>
        <ecNumber evidence="3">3.4.16.4</ecNumber>
    </submittedName>
</protein>
<dbReference type="EC" id="3.4.16.4" evidence="3"/>
<feature type="chain" id="PRO_5046189098" evidence="1">
    <location>
        <begin position="28"/>
        <end position="388"/>
    </location>
</feature>
<dbReference type="GeneID" id="91570338"/>
<keyword evidence="3" id="KW-0121">Carboxypeptidase</keyword>
<comment type="caution">
    <text evidence="3">The sequence shown here is derived from an EMBL/GenBank/DDBJ whole genome shotgun (WGS) entry which is preliminary data.</text>
</comment>
<feature type="signal peptide" evidence="1">
    <location>
        <begin position="1"/>
        <end position="27"/>
    </location>
</feature>
<evidence type="ECO:0000259" key="2">
    <source>
        <dbReference type="Pfam" id="PF00144"/>
    </source>
</evidence>
<dbReference type="InterPro" id="IPR001466">
    <property type="entry name" value="Beta-lactam-related"/>
</dbReference>
<dbReference type="Gene3D" id="3.40.710.10">
    <property type="entry name" value="DD-peptidase/beta-lactamase superfamily"/>
    <property type="match status" value="1"/>
</dbReference>
<dbReference type="EMBL" id="JAGIOH010000001">
    <property type="protein sequence ID" value="MBP2403990.1"/>
    <property type="molecule type" value="Genomic_DNA"/>
</dbReference>
<evidence type="ECO:0000313" key="4">
    <source>
        <dbReference type="Proteomes" id="UP001519291"/>
    </source>
</evidence>
<dbReference type="InterPro" id="IPR012338">
    <property type="entry name" value="Beta-lactam/transpept-like"/>
</dbReference>
<keyword evidence="3" id="KW-0378">Hydrolase</keyword>
<dbReference type="GO" id="GO:0009002">
    <property type="term" value="F:serine-type D-Ala-D-Ala carboxypeptidase activity"/>
    <property type="evidence" value="ECO:0007669"/>
    <property type="project" value="UniProtKB-EC"/>
</dbReference>
<gene>
    <name evidence="3" type="ORF">JO379_003459</name>
</gene>
<accession>A0ABS4Y5D0</accession>
<dbReference type="Proteomes" id="UP001519291">
    <property type="component" value="Unassembled WGS sequence"/>
</dbReference>
<keyword evidence="4" id="KW-1185">Reference proteome</keyword>
<organism evidence="3 4">
    <name type="scientific">Streptomyces syringium</name>
    <dbReference type="NCBI Taxonomy" id="76729"/>
    <lineage>
        <taxon>Bacteria</taxon>
        <taxon>Bacillati</taxon>
        <taxon>Actinomycetota</taxon>
        <taxon>Actinomycetes</taxon>
        <taxon>Kitasatosporales</taxon>
        <taxon>Streptomycetaceae</taxon>
        <taxon>Streptomyces</taxon>
    </lineage>
</organism>
<dbReference type="PANTHER" id="PTHR46825">
    <property type="entry name" value="D-ALANYL-D-ALANINE-CARBOXYPEPTIDASE/ENDOPEPTIDASE AMPH"/>
    <property type="match status" value="1"/>
</dbReference>
<keyword evidence="3" id="KW-0645">Protease</keyword>
<feature type="domain" description="Beta-lactamase-related" evidence="2">
    <location>
        <begin position="50"/>
        <end position="352"/>
    </location>
</feature>
<sequence length="388" mass="41535">MATYALPRALAALALAGSVATATVAPAAAAPRVAPRHADHSATQQALDAITDGGTPGALARADRAGEVWHGTSGVADLRTGRPRLPHDRFRIGSLTKPFIATVVLQLAAEPRYGLSIDDTVEGWLPGLVRGNDNDGRRITLRQLLQHTSGLYDYIRDEGFRARFTGKAFFTHRYDGAAPEELVRIGLAHKPEFAPGEGWSYSNTNYILAGMVIEKATGNSYASEVERRIIRPLGLRGTTVPGTSSSVPGPHGRHYSKLYVADPAARIHDATDFNPSVSGASGEMISTSRDLNVFIRALLRGELLPPAQQKQMFTGRDLGDGRSYGLGIRSQTLKACGVKVWGHSSDITGSLTRTAATADGRHVMTINRNGDWGDQALEQSAIEAEFCG</sequence>
<dbReference type="InterPro" id="IPR050491">
    <property type="entry name" value="AmpC-like"/>
</dbReference>